<evidence type="ECO:0000259" key="4">
    <source>
        <dbReference type="Pfam" id="PF21467"/>
    </source>
</evidence>
<dbReference type="AlphaFoldDB" id="A0AB36S8G7"/>
<comment type="caution">
    <text evidence="5">The sequence shown here is derived from an EMBL/GenBank/DDBJ whole genome shotgun (WGS) entry which is preliminary data.</text>
</comment>
<feature type="domain" description="Beta-galactosidase galactose-binding" evidence="4">
    <location>
        <begin position="119"/>
        <end position="177"/>
    </location>
</feature>
<dbReference type="Pfam" id="PF21317">
    <property type="entry name" value="BetaGal_ABD_1"/>
    <property type="match status" value="1"/>
</dbReference>
<protein>
    <submittedName>
        <fullName evidence="5">Glycosyl hydrolase, family 35</fullName>
    </submittedName>
</protein>
<organism evidence="5 6">
    <name type="scientific">Enterococcus durans</name>
    <dbReference type="NCBI Taxonomy" id="53345"/>
    <lineage>
        <taxon>Bacteria</taxon>
        <taxon>Bacillati</taxon>
        <taxon>Bacillota</taxon>
        <taxon>Bacilli</taxon>
        <taxon>Lactobacillales</taxon>
        <taxon>Enterococcaceae</taxon>
        <taxon>Enterococcus</taxon>
    </lineage>
</organism>
<dbReference type="Proteomes" id="UP000220669">
    <property type="component" value="Unassembled WGS sequence"/>
</dbReference>
<dbReference type="PANTHER" id="PTHR23421">
    <property type="entry name" value="BETA-GALACTOSIDASE RELATED"/>
    <property type="match status" value="1"/>
</dbReference>
<dbReference type="GO" id="GO:0004553">
    <property type="term" value="F:hydrolase activity, hydrolyzing O-glycosyl compounds"/>
    <property type="evidence" value="ECO:0007669"/>
    <property type="project" value="InterPro"/>
</dbReference>
<evidence type="ECO:0000259" key="3">
    <source>
        <dbReference type="Pfam" id="PF21317"/>
    </source>
</evidence>
<evidence type="ECO:0000256" key="1">
    <source>
        <dbReference type="ARBA" id="ARBA00022801"/>
    </source>
</evidence>
<keyword evidence="1 5" id="KW-0378">Hydrolase</keyword>
<dbReference type="InterPro" id="IPR001944">
    <property type="entry name" value="Glycoside_Hdrlase_35"/>
</dbReference>
<evidence type="ECO:0000313" key="6">
    <source>
        <dbReference type="Proteomes" id="UP000220669"/>
    </source>
</evidence>
<reference evidence="5 6" key="1">
    <citation type="submission" date="2017-09" db="EMBL/GenBank/DDBJ databases">
        <title>FDA dAtabase for Regulatory Grade micrObial Sequences (FDA-ARGOS): Supporting development and validation of Infectious Disease Dx tests.</title>
        <authorList>
            <person name="Minogue T."/>
            <person name="Wolcott M."/>
            <person name="Wasieloski L."/>
            <person name="Aguilar W."/>
            <person name="Moore D."/>
            <person name="Tallon L.J."/>
            <person name="Sadzewicz L."/>
            <person name="Ott S."/>
            <person name="Zhao X."/>
            <person name="Nagaraj S."/>
            <person name="Vavikolanu K."/>
            <person name="Aluvathingal J."/>
            <person name="Nadendla S."/>
            <person name="Sichtig H."/>
        </authorList>
    </citation>
    <scope>NUCLEOTIDE SEQUENCE [LARGE SCALE GENOMIC DNA]</scope>
    <source>
        <strain evidence="5 6">FDAARGOS_396</strain>
    </source>
</reference>
<sequence length="202" mass="23445">MYRTTIKKDAVNEKLRIIDGRDRVHVFLDEEKQAIQYQTEIGETIPLTLEKEDHQIDLLFENMGRVNYGHKLLADTQRKGIRTGVMSDLHFITEWTQYCLPLETTEHIDFSKKWVAGQPAFYRFEAELSEIGDTYLDLSEFGKGIVWVNGTNIGRFWEVGPILSLFVPEGLLRKGQNEIVIFETEGRFSEVIDFVKEPIEKS</sequence>
<accession>A0AB36S8G7</accession>
<dbReference type="InterPro" id="IPR048912">
    <property type="entry name" value="BetaGal1-like_ABD1"/>
</dbReference>
<dbReference type="SUPFAM" id="SSF49785">
    <property type="entry name" value="Galactose-binding domain-like"/>
    <property type="match status" value="1"/>
</dbReference>
<evidence type="ECO:0000313" key="5">
    <source>
        <dbReference type="EMBL" id="PEH45283.1"/>
    </source>
</evidence>
<name>A0AB36S8G7_9ENTE</name>
<dbReference type="Gene3D" id="2.60.120.260">
    <property type="entry name" value="Galactose-binding domain-like"/>
    <property type="match status" value="2"/>
</dbReference>
<dbReference type="EMBL" id="PDEB01000004">
    <property type="protein sequence ID" value="PEH45283.1"/>
    <property type="molecule type" value="Genomic_DNA"/>
</dbReference>
<gene>
    <name evidence="5" type="ORF">CRM96_09785</name>
</gene>
<feature type="domain" description="Beta-galactosidase 1-like first all-beta" evidence="3">
    <location>
        <begin position="1"/>
        <end position="100"/>
    </location>
</feature>
<keyword evidence="2" id="KW-0326">Glycosidase</keyword>
<evidence type="ECO:0000256" key="2">
    <source>
        <dbReference type="ARBA" id="ARBA00023295"/>
    </source>
</evidence>
<dbReference type="Pfam" id="PF21467">
    <property type="entry name" value="BetaGal_gal-bd"/>
    <property type="match status" value="1"/>
</dbReference>
<dbReference type="InterPro" id="IPR008979">
    <property type="entry name" value="Galactose-bd-like_sf"/>
</dbReference>
<dbReference type="InterPro" id="IPR048913">
    <property type="entry name" value="BetaGal_gal-bd"/>
</dbReference>
<proteinExistence type="predicted"/>
<dbReference type="GO" id="GO:0005975">
    <property type="term" value="P:carbohydrate metabolic process"/>
    <property type="evidence" value="ECO:0007669"/>
    <property type="project" value="InterPro"/>
</dbReference>